<dbReference type="Gene3D" id="3.60.60.10">
    <property type="entry name" value="Penicillin V Acylase, Chain A"/>
    <property type="match status" value="1"/>
</dbReference>
<dbReference type="EMBL" id="BART01034819">
    <property type="protein sequence ID" value="GAH08032.1"/>
    <property type="molecule type" value="Genomic_DNA"/>
</dbReference>
<dbReference type="PANTHER" id="PTHR34180">
    <property type="entry name" value="PEPTIDASE C45"/>
    <property type="match status" value="1"/>
</dbReference>
<evidence type="ECO:0000259" key="1">
    <source>
        <dbReference type="Pfam" id="PF03417"/>
    </source>
</evidence>
<dbReference type="Pfam" id="PF03417">
    <property type="entry name" value="AAT"/>
    <property type="match status" value="1"/>
</dbReference>
<comment type="caution">
    <text evidence="2">The sequence shown here is derived from an EMBL/GenBank/DDBJ whole genome shotgun (WGS) entry which is preliminary data.</text>
</comment>
<feature type="domain" description="Peptidase C45 hydrolase" evidence="1">
    <location>
        <begin position="18"/>
        <end position="191"/>
    </location>
</feature>
<organism evidence="2">
    <name type="scientific">marine sediment metagenome</name>
    <dbReference type="NCBI Taxonomy" id="412755"/>
    <lineage>
        <taxon>unclassified sequences</taxon>
        <taxon>metagenomes</taxon>
        <taxon>ecological metagenomes</taxon>
    </lineage>
</organism>
<gene>
    <name evidence="2" type="ORF">S01H4_59390</name>
</gene>
<feature type="non-terminal residue" evidence="2">
    <location>
        <position position="1"/>
    </location>
</feature>
<proteinExistence type="predicted"/>
<dbReference type="PANTHER" id="PTHR34180:SF1">
    <property type="entry name" value="BETA-ALANYL-DOPAMINE_CARCININE HYDROLASE"/>
    <property type="match status" value="1"/>
</dbReference>
<protein>
    <recommendedName>
        <fullName evidence="1">Peptidase C45 hydrolase domain-containing protein</fullName>
    </recommendedName>
</protein>
<dbReference type="InterPro" id="IPR047801">
    <property type="entry name" value="Peptidase_C45"/>
</dbReference>
<dbReference type="InterPro" id="IPR005079">
    <property type="entry name" value="Peptidase_C45_hydrolase"/>
</dbReference>
<sequence>LHSYDFGCTSFGVINQNSTLTGQNFDLAVIFKPTLTFTLIKMPNKPDVFSLRAGALLSLPVGRNSHGVALSVTLVKNRMKGAMSIPCSIKTRMAFETSINAEALYNFVISTPSPTSGTLLIADESKIIALEILPSKYKREDVINTVVRSNTFISNSLQKDLIKPKYSKKRQRYAEKQLNEVYNKGLTDDGLLNLLADNPIICRM</sequence>
<dbReference type="AlphaFoldDB" id="X1CJZ7"/>
<name>X1CJZ7_9ZZZZ</name>
<evidence type="ECO:0000313" key="2">
    <source>
        <dbReference type="EMBL" id="GAH08032.1"/>
    </source>
</evidence>
<feature type="non-terminal residue" evidence="2">
    <location>
        <position position="204"/>
    </location>
</feature>
<reference evidence="2" key="1">
    <citation type="journal article" date="2014" name="Front. Microbiol.">
        <title>High frequency of phylogenetically diverse reductive dehalogenase-homologous genes in deep subseafloor sedimentary metagenomes.</title>
        <authorList>
            <person name="Kawai M."/>
            <person name="Futagami T."/>
            <person name="Toyoda A."/>
            <person name="Takaki Y."/>
            <person name="Nishi S."/>
            <person name="Hori S."/>
            <person name="Arai W."/>
            <person name="Tsubouchi T."/>
            <person name="Morono Y."/>
            <person name="Uchiyama I."/>
            <person name="Ito T."/>
            <person name="Fujiyama A."/>
            <person name="Inagaki F."/>
            <person name="Takami H."/>
        </authorList>
    </citation>
    <scope>NUCLEOTIDE SEQUENCE</scope>
    <source>
        <strain evidence="2">Expedition CK06-06</strain>
    </source>
</reference>
<accession>X1CJZ7</accession>